<keyword evidence="3" id="KW-1185">Reference proteome</keyword>
<dbReference type="PANTHER" id="PTHR31947:SF36">
    <property type="entry name" value="DNA_RNA-BINDING PROTEIN ALBA-LIKE DOMAIN-CONTAINING PROTEIN"/>
    <property type="match status" value="1"/>
</dbReference>
<protein>
    <submittedName>
        <fullName evidence="2">Uncharacterized protein</fullName>
    </submittedName>
</protein>
<feature type="compositionally biased region" description="Basic and acidic residues" evidence="1">
    <location>
        <begin position="141"/>
        <end position="151"/>
    </location>
</feature>
<sequence length="196" mass="21916">MSKAEKGDADDIHFKSDQKPEATTSQHSQSESDAKIVSNTYIDAMAEERQVIAVSASKNPAAFFNLARRFLMTDEYCDLSALEGAIVSAVDAAHLLERSKLATIVRVQTSYVSVELKKKTSNPKIANPALDSVLFSPQKTSPRENEMDQKPPHQGKRNTPVRRARIIITVRRTDDYKKWLEENDAHALTEESEVTI</sequence>
<gene>
    <name evidence="2" type="ORF">CTEN210_04015</name>
</gene>
<feature type="region of interest" description="Disordered" evidence="1">
    <location>
        <begin position="1"/>
        <end position="33"/>
    </location>
</feature>
<comment type="caution">
    <text evidence="2">The sequence shown here is derived from an EMBL/GenBank/DDBJ whole genome shotgun (WGS) entry which is preliminary data.</text>
</comment>
<dbReference type="AlphaFoldDB" id="A0AAD3H240"/>
<dbReference type="InterPro" id="IPR036882">
    <property type="entry name" value="Alba-like_dom_sf"/>
</dbReference>
<feature type="compositionally biased region" description="Basic and acidic residues" evidence="1">
    <location>
        <begin position="1"/>
        <end position="20"/>
    </location>
</feature>
<dbReference type="EMBL" id="BLLK01000023">
    <property type="protein sequence ID" value="GFH47540.1"/>
    <property type="molecule type" value="Genomic_DNA"/>
</dbReference>
<feature type="region of interest" description="Disordered" evidence="1">
    <location>
        <begin position="135"/>
        <end position="163"/>
    </location>
</feature>
<feature type="compositionally biased region" description="Polar residues" evidence="1">
    <location>
        <begin position="21"/>
        <end position="33"/>
    </location>
</feature>
<dbReference type="PANTHER" id="PTHR31947">
    <property type="entry name" value="DNA/RNA-BINDING PROTEIN ALBA 3"/>
    <property type="match status" value="1"/>
</dbReference>
<proteinExistence type="predicted"/>
<organism evidence="2 3">
    <name type="scientific">Chaetoceros tenuissimus</name>
    <dbReference type="NCBI Taxonomy" id="426638"/>
    <lineage>
        <taxon>Eukaryota</taxon>
        <taxon>Sar</taxon>
        <taxon>Stramenopiles</taxon>
        <taxon>Ochrophyta</taxon>
        <taxon>Bacillariophyta</taxon>
        <taxon>Coscinodiscophyceae</taxon>
        <taxon>Chaetocerotophycidae</taxon>
        <taxon>Chaetocerotales</taxon>
        <taxon>Chaetocerotaceae</taxon>
        <taxon>Chaetoceros</taxon>
    </lineage>
</organism>
<evidence type="ECO:0000313" key="3">
    <source>
        <dbReference type="Proteomes" id="UP001054902"/>
    </source>
</evidence>
<accession>A0AAD3H240</accession>
<name>A0AAD3H240_9STRA</name>
<evidence type="ECO:0000313" key="2">
    <source>
        <dbReference type="EMBL" id="GFH47540.1"/>
    </source>
</evidence>
<reference evidence="2 3" key="1">
    <citation type="journal article" date="2021" name="Sci. Rep.">
        <title>The genome of the diatom Chaetoceros tenuissimus carries an ancient integrated fragment of an extant virus.</title>
        <authorList>
            <person name="Hongo Y."/>
            <person name="Kimura K."/>
            <person name="Takaki Y."/>
            <person name="Yoshida Y."/>
            <person name="Baba S."/>
            <person name="Kobayashi G."/>
            <person name="Nagasaki K."/>
            <person name="Hano T."/>
            <person name="Tomaru Y."/>
        </authorList>
    </citation>
    <scope>NUCLEOTIDE SEQUENCE [LARGE SCALE GENOMIC DNA]</scope>
    <source>
        <strain evidence="2 3">NIES-3715</strain>
    </source>
</reference>
<dbReference type="GO" id="GO:0003723">
    <property type="term" value="F:RNA binding"/>
    <property type="evidence" value="ECO:0007669"/>
    <property type="project" value="TreeGrafter"/>
</dbReference>
<dbReference type="Proteomes" id="UP001054902">
    <property type="component" value="Unassembled WGS sequence"/>
</dbReference>
<dbReference type="Gene3D" id="3.30.110.20">
    <property type="entry name" value="Alba-like domain"/>
    <property type="match status" value="1"/>
</dbReference>
<dbReference type="GO" id="GO:0005634">
    <property type="term" value="C:nucleus"/>
    <property type="evidence" value="ECO:0007669"/>
    <property type="project" value="TreeGrafter"/>
</dbReference>
<evidence type="ECO:0000256" key="1">
    <source>
        <dbReference type="SAM" id="MobiDB-lite"/>
    </source>
</evidence>
<feature type="compositionally biased region" description="Basic residues" evidence="1">
    <location>
        <begin position="153"/>
        <end position="163"/>
    </location>
</feature>
<dbReference type="InterPro" id="IPR014560">
    <property type="entry name" value="UCP030333_Alba"/>
</dbReference>